<organism evidence="2 3">
    <name type="scientific">Batillaria attramentaria</name>
    <dbReference type="NCBI Taxonomy" id="370345"/>
    <lineage>
        <taxon>Eukaryota</taxon>
        <taxon>Metazoa</taxon>
        <taxon>Spiralia</taxon>
        <taxon>Lophotrochozoa</taxon>
        <taxon>Mollusca</taxon>
        <taxon>Gastropoda</taxon>
        <taxon>Caenogastropoda</taxon>
        <taxon>Sorbeoconcha</taxon>
        <taxon>Cerithioidea</taxon>
        <taxon>Batillariidae</taxon>
        <taxon>Batillaria</taxon>
    </lineage>
</organism>
<dbReference type="EMBL" id="JACVVK020000040">
    <property type="protein sequence ID" value="KAK7499966.1"/>
    <property type="molecule type" value="Genomic_DNA"/>
</dbReference>
<feature type="compositionally biased region" description="Basic and acidic residues" evidence="1">
    <location>
        <begin position="17"/>
        <end position="26"/>
    </location>
</feature>
<feature type="region of interest" description="Disordered" evidence="1">
    <location>
        <begin position="1"/>
        <end position="95"/>
    </location>
</feature>
<feature type="compositionally biased region" description="Low complexity" evidence="1">
    <location>
        <begin position="72"/>
        <end position="81"/>
    </location>
</feature>
<dbReference type="AlphaFoldDB" id="A0ABD0LL40"/>
<evidence type="ECO:0000313" key="3">
    <source>
        <dbReference type="Proteomes" id="UP001519460"/>
    </source>
</evidence>
<evidence type="ECO:0000256" key="1">
    <source>
        <dbReference type="SAM" id="MobiDB-lite"/>
    </source>
</evidence>
<accession>A0ABD0LL40</accession>
<evidence type="ECO:0000313" key="2">
    <source>
        <dbReference type="EMBL" id="KAK7499966.1"/>
    </source>
</evidence>
<dbReference type="Proteomes" id="UP001519460">
    <property type="component" value="Unassembled WGS sequence"/>
</dbReference>
<sequence length="95" mass="11290">MAPTTINYKRSTHTRSGKSEHHDKSTACKHKNYNPPRTDEMTNRNSDQTEHRNTPRSNQRIPDKASHHDQNQEQQCNTNTQKRTQERPMRRRHST</sequence>
<proteinExistence type="predicted"/>
<reference evidence="2 3" key="1">
    <citation type="journal article" date="2023" name="Sci. Data">
        <title>Genome assembly of the Korean intertidal mud-creeper Batillaria attramentaria.</title>
        <authorList>
            <person name="Patra A.K."/>
            <person name="Ho P.T."/>
            <person name="Jun S."/>
            <person name="Lee S.J."/>
            <person name="Kim Y."/>
            <person name="Won Y.J."/>
        </authorList>
    </citation>
    <scope>NUCLEOTIDE SEQUENCE [LARGE SCALE GENOMIC DNA]</scope>
    <source>
        <strain evidence="2">Wonlab-2016</strain>
    </source>
</reference>
<gene>
    <name evidence="2" type="ORF">BaRGS_00008814</name>
</gene>
<comment type="caution">
    <text evidence="2">The sequence shown here is derived from an EMBL/GenBank/DDBJ whole genome shotgun (WGS) entry which is preliminary data.</text>
</comment>
<protein>
    <submittedName>
        <fullName evidence="2">Uncharacterized protein</fullName>
    </submittedName>
</protein>
<name>A0ABD0LL40_9CAEN</name>
<keyword evidence="3" id="KW-1185">Reference proteome</keyword>
<feature type="compositionally biased region" description="Basic and acidic residues" evidence="1">
    <location>
        <begin position="61"/>
        <end position="71"/>
    </location>
</feature>
<feature type="compositionally biased region" description="Basic and acidic residues" evidence="1">
    <location>
        <begin position="37"/>
        <end position="53"/>
    </location>
</feature>